<evidence type="ECO:0000313" key="9">
    <source>
        <dbReference type="EMBL" id="OWF38995.1"/>
    </source>
</evidence>
<evidence type="ECO:0000256" key="1">
    <source>
        <dbReference type="ARBA" id="ARBA00004141"/>
    </source>
</evidence>
<dbReference type="GO" id="GO:0004888">
    <property type="term" value="F:transmembrane signaling receptor activity"/>
    <property type="evidence" value="ECO:0007669"/>
    <property type="project" value="InterPro"/>
</dbReference>
<dbReference type="OrthoDB" id="6125475at2759"/>
<feature type="transmembrane region" description="Helical" evidence="5">
    <location>
        <begin position="263"/>
        <end position="281"/>
    </location>
</feature>
<reference evidence="9 10" key="1">
    <citation type="journal article" date="2017" name="Nat. Ecol. Evol.">
        <title>Scallop genome provides insights into evolution of bilaterian karyotype and development.</title>
        <authorList>
            <person name="Wang S."/>
            <person name="Zhang J."/>
            <person name="Jiao W."/>
            <person name="Li J."/>
            <person name="Xun X."/>
            <person name="Sun Y."/>
            <person name="Guo X."/>
            <person name="Huan P."/>
            <person name="Dong B."/>
            <person name="Zhang L."/>
            <person name="Hu X."/>
            <person name="Sun X."/>
            <person name="Wang J."/>
            <person name="Zhao C."/>
            <person name="Wang Y."/>
            <person name="Wang D."/>
            <person name="Huang X."/>
            <person name="Wang R."/>
            <person name="Lv J."/>
            <person name="Li Y."/>
            <person name="Zhang Z."/>
            <person name="Liu B."/>
            <person name="Lu W."/>
            <person name="Hui Y."/>
            <person name="Liang J."/>
            <person name="Zhou Z."/>
            <person name="Hou R."/>
            <person name="Li X."/>
            <person name="Liu Y."/>
            <person name="Li H."/>
            <person name="Ning X."/>
            <person name="Lin Y."/>
            <person name="Zhao L."/>
            <person name="Xing Q."/>
            <person name="Dou J."/>
            <person name="Li Y."/>
            <person name="Mao J."/>
            <person name="Guo H."/>
            <person name="Dou H."/>
            <person name="Li T."/>
            <person name="Mu C."/>
            <person name="Jiang W."/>
            <person name="Fu Q."/>
            <person name="Fu X."/>
            <person name="Miao Y."/>
            <person name="Liu J."/>
            <person name="Yu Q."/>
            <person name="Li R."/>
            <person name="Liao H."/>
            <person name="Li X."/>
            <person name="Kong Y."/>
            <person name="Jiang Z."/>
            <person name="Chourrout D."/>
            <person name="Li R."/>
            <person name="Bao Z."/>
        </authorList>
    </citation>
    <scope>NUCLEOTIDE SEQUENCE [LARGE SCALE GENOMIC DNA]</scope>
    <source>
        <strain evidence="9 10">PY_sf001</strain>
    </source>
</reference>
<feature type="signal peptide" evidence="6">
    <location>
        <begin position="1"/>
        <end position="20"/>
    </location>
</feature>
<accession>A0A210PR74</accession>
<keyword evidence="10" id="KW-1185">Reference proteome</keyword>
<dbReference type="SUPFAM" id="SSF63712">
    <property type="entry name" value="Nicotinic receptor ligand binding domain-like"/>
    <property type="match status" value="1"/>
</dbReference>
<dbReference type="InterPro" id="IPR006201">
    <property type="entry name" value="Neur_channel"/>
</dbReference>
<dbReference type="GO" id="GO:0005230">
    <property type="term" value="F:extracellular ligand-gated monoatomic ion channel activity"/>
    <property type="evidence" value="ECO:0007669"/>
    <property type="project" value="InterPro"/>
</dbReference>
<dbReference type="PANTHER" id="PTHR18945">
    <property type="entry name" value="NEUROTRANSMITTER GATED ION CHANNEL"/>
    <property type="match status" value="1"/>
</dbReference>
<dbReference type="Proteomes" id="UP000242188">
    <property type="component" value="Unassembled WGS sequence"/>
</dbReference>
<feature type="transmembrane region" description="Helical" evidence="5">
    <location>
        <begin position="378"/>
        <end position="399"/>
    </location>
</feature>
<sequence length="402" mass="44822">MDNKLYMTILLLSCLQVAEFAVSTIQKDIYNNIIAGYTKEVRPVSTGSIPMNIEISGYLMAINDFDEVSGTLEIVIVVGMKWTDEALVWDLATYNYTGYITIPQSKIWVPEIFDLKAADTFEAIGGGNFKVLVVYSGEVQMMPGGIMKIKCTPDVAKFPFDVQNCYLEITPWMYIATDIMLSAGASELDMTYYEANGEWTVLETGLRSQPKGVYSTLIISFKMKRIPLYHIVNTLIPIYFLGFLNPLVFILPCDCGERSGFTLTMLLSYTVFMMIINAALPQTSSPMAVLSFVTFGALVFSGLITILNCFQLRMFHRDENVPVPNWLVKLIACLTCYGRAKVKPDVVMNGENDENSGPIGIKDGGTVTWQRVVEVMDMFYLSSIYITGVIGTVVITVYLTSM</sequence>
<dbReference type="InterPro" id="IPR006029">
    <property type="entry name" value="Neurotrans-gated_channel_TM"/>
</dbReference>
<dbReference type="GO" id="GO:0016020">
    <property type="term" value="C:membrane"/>
    <property type="evidence" value="ECO:0007669"/>
    <property type="project" value="UniProtKB-SubCell"/>
</dbReference>
<evidence type="ECO:0000313" key="10">
    <source>
        <dbReference type="Proteomes" id="UP000242188"/>
    </source>
</evidence>
<evidence type="ECO:0000259" key="8">
    <source>
        <dbReference type="Pfam" id="PF02932"/>
    </source>
</evidence>
<feature type="domain" description="Neurotransmitter-gated ion-channel ligand-binding" evidence="7">
    <location>
        <begin position="27"/>
        <end position="225"/>
    </location>
</feature>
<dbReference type="Gene3D" id="1.20.58.390">
    <property type="entry name" value="Neurotransmitter-gated ion-channel transmembrane domain"/>
    <property type="match status" value="1"/>
</dbReference>
<evidence type="ECO:0000256" key="5">
    <source>
        <dbReference type="SAM" id="Phobius"/>
    </source>
</evidence>
<proteinExistence type="predicted"/>
<feature type="transmembrane region" description="Helical" evidence="5">
    <location>
        <begin position="228"/>
        <end position="251"/>
    </location>
</feature>
<dbReference type="InterPro" id="IPR006202">
    <property type="entry name" value="Neur_chan_lig-bd"/>
</dbReference>
<dbReference type="STRING" id="6573.A0A210PR74"/>
<dbReference type="AlphaFoldDB" id="A0A210PR74"/>
<dbReference type="InterPro" id="IPR038050">
    <property type="entry name" value="Neuro_actylchol_rec"/>
</dbReference>
<evidence type="ECO:0000259" key="7">
    <source>
        <dbReference type="Pfam" id="PF02931"/>
    </source>
</evidence>
<dbReference type="EMBL" id="NEDP02005549">
    <property type="protein sequence ID" value="OWF38995.1"/>
    <property type="molecule type" value="Genomic_DNA"/>
</dbReference>
<dbReference type="CDD" id="cd18989">
    <property type="entry name" value="LGIC_ECD_cation"/>
    <property type="match status" value="1"/>
</dbReference>
<feature type="chain" id="PRO_5012351964" evidence="6">
    <location>
        <begin position="21"/>
        <end position="402"/>
    </location>
</feature>
<keyword evidence="3 5" id="KW-1133">Transmembrane helix</keyword>
<dbReference type="FunFam" id="2.70.170.10:FF:000028">
    <property type="entry name" value="AcetylCholine Receptor"/>
    <property type="match status" value="1"/>
</dbReference>
<keyword evidence="9" id="KW-0675">Receptor</keyword>
<comment type="caution">
    <text evidence="9">The sequence shown here is derived from an EMBL/GenBank/DDBJ whole genome shotgun (WGS) entry which is preliminary data.</text>
</comment>
<name>A0A210PR74_MIZYE</name>
<keyword evidence="6" id="KW-0732">Signal</keyword>
<feature type="transmembrane region" description="Helical" evidence="5">
    <location>
        <begin position="287"/>
        <end position="310"/>
    </location>
</feature>
<comment type="subcellular location">
    <subcellularLocation>
        <location evidence="1">Membrane</location>
        <topology evidence="1">Multi-pass membrane protein</topology>
    </subcellularLocation>
</comment>
<dbReference type="CDD" id="cd19051">
    <property type="entry name" value="LGIC_TM_cation"/>
    <property type="match status" value="1"/>
</dbReference>
<protein>
    <submittedName>
        <fullName evidence="9">Neuronal acetylcholine receptor subunit alpha-7</fullName>
    </submittedName>
</protein>
<keyword evidence="2 5" id="KW-0812">Transmembrane</keyword>
<dbReference type="SUPFAM" id="SSF90112">
    <property type="entry name" value="Neurotransmitter-gated ion-channel transmembrane pore"/>
    <property type="match status" value="1"/>
</dbReference>
<dbReference type="Pfam" id="PF02931">
    <property type="entry name" value="Neur_chan_LBD"/>
    <property type="match status" value="1"/>
</dbReference>
<evidence type="ECO:0000256" key="3">
    <source>
        <dbReference type="ARBA" id="ARBA00022989"/>
    </source>
</evidence>
<keyword evidence="4 5" id="KW-0472">Membrane</keyword>
<organism evidence="9 10">
    <name type="scientific">Mizuhopecten yessoensis</name>
    <name type="common">Japanese scallop</name>
    <name type="synonym">Patinopecten yessoensis</name>
    <dbReference type="NCBI Taxonomy" id="6573"/>
    <lineage>
        <taxon>Eukaryota</taxon>
        <taxon>Metazoa</taxon>
        <taxon>Spiralia</taxon>
        <taxon>Lophotrochozoa</taxon>
        <taxon>Mollusca</taxon>
        <taxon>Bivalvia</taxon>
        <taxon>Autobranchia</taxon>
        <taxon>Pteriomorphia</taxon>
        <taxon>Pectinida</taxon>
        <taxon>Pectinoidea</taxon>
        <taxon>Pectinidae</taxon>
        <taxon>Mizuhopecten</taxon>
    </lineage>
</organism>
<dbReference type="PRINTS" id="PR00252">
    <property type="entry name" value="NRIONCHANNEL"/>
</dbReference>
<evidence type="ECO:0000256" key="6">
    <source>
        <dbReference type="SAM" id="SignalP"/>
    </source>
</evidence>
<evidence type="ECO:0000256" key="2">
    <source>
        <dbReference type="ARBA" id="ARBA00022692"/>
    </source>
</evidence>
<evidence type="ECO:0000256" key="4">
    <source>
        <dbReference type="ARBA" id="ARBA00023136"/>
    </source>
</evidence>
<dbReference type="Gene3D" id="2.70.170.10">
    <property type="entry name" value="Neurotransmitter-gated ion-channel ligand-binding domain"/>
    <property type="match status" value="1"/>
</dbReference>
<dbReference type="Pfam" id="PF02932">
    <property type="entry name" value="Neur_chan_memb"/>
    <property type="match status" value="1"/>
</dbReference>
<dbReference type="InterPro" id="IPR036719">
    <property type="entry name" value="Neuro-gated_channel_TM_sf"/>
</dbReference>
<gene>
    <name evidence="9" type="ORF">KP79_PYT05305</name>
</gene>
<feature type="domain" description="Neurotransmitter-gated ion-channel transmembrane" evidence="8">
    <location>
        <begin position="234"/>
        <end position="328"/>
    </location>
</feature>
<dbReference type="InterPro" id="IPR036734">
    <property type="entry name" value="Neur_chan_lig-bd_sf"/>
</dbReference>